<dbReference type="AlphaFoldDB" id="A0A085LYR0"/>
<name>A0A085LYR0_9BILA</name>
<sequence>MTFTGKIIRLAAAVNEYLKLDERPQINGNKPMEMDQEGRTKLKELVDRWKIIKEQSPIHSKER</sequence>
<organism evidence="1 2">
    <name type="scientific">Trichuris suis</name>
    <name type="common">pig whipworm</name>
    <dbReference type="NCBI Taxonomy" id="68888"/>
    <lineage>
        <taxon>Eukaryota</taxon>
        <taxon>Metazoa</taxon>
        <taxon>Ecdysozoa</taxon>
        <taxon>Nematoda</taxon>
        <taxon>Enoplea</taxon>
        <taxon>Dorylaimia</taxon>
        <taxon>Trichinellida</taxon>
        <taxon>Trichuridae</taxon>
        <taxon>Trichuris</taxon>
    </lineage>
</organism>
<keyword evidence="2" id="KW-1185">Reference proteome</keyword>
<accession>A0A085LYR0</accession>
<protein>
    <submittedName>
        <fullName evidence="1">Uncharacterized protein</fullName>
    </submittedName>
</protein>
<proteinExistence type="predicted"/>
<dbReference type="EMBL" id="KL363259">
    <property type="protein sequence ID" value="KFD50106.1"/>
    <property type="molecule type" value="Genomic_DNA"/>
</dbReference>
<dbReference type="Proteomes" id="UP000030764">
    <property type="component" value="Unassembled WGS sequence"/>
</dbReference>
<evidence type="ECO:0000313" key="1">
    <source>
        <dbReference type="EMBL" id="KFD50106.1"/>
    </source>
</evidence>
<gene>
    <name evidence="1" type="ORF">M513_09066</name>
</gene>
<evidence type="ECO:0000313" key="2">
    <source>
        <dbReference type="Proteomes" id="UP000030764"/>
    </source>
</evidence>
<reference evidence="1 2" key="1">
    <citation type="journal article" date="2014" name="Nat. Genet.">
        <title>Genome and transcriptome of the porcine whipworm Trichuris suis.</title>
        <authorList>
            <person name="Jex A.R."/>
            <person name="Nejsum P."/>
            <person name="Schwarz E.M."/>
            <person name="Hu L."/>
            <person name="Young N.D."/>
            <person name="Hall R.S."/>
            <person name="Korhonen P.K."/>
            <person name="Liao S."/>
            <person name="Thamsborg S."/>
            <person name="Xia J."/>
            <person name="Xu P."/>
            <person name="Wang S."/>
            <person name="Scheerlinck J.P."/>
            <person name="Hofmann A."/>
            <person name="Sternberg P.W."/>
            <person name="Wang J."/>
            <person name="Gasser R.B."/>
        </authorList>
    </citation>
    <scope>NUCLEOTIDE SEQUENCE [LARGE SCALE GENOMIC DNA]</scope>
    <source>
        <strain evidence="1">DCEP-RM93M</strain>
    </source>
</reference>